<proteinExistence type="predicted"/>
<name>A0A5J4QW40_9EUKA</name>
<accession>A0A5J4QW40</accession>
<reference evidence="1 2" key="1">
    <citation type="submission" date="2019-03" db="EMBL/GenBank/DDBJ databases">
        <title>Single cell metagenomics reveals metabolic interactions within the superorganism composed of flagellate Streblomastix strix and complex community of Bacteroidetes bacteria on its surface.</title>
        <authorList>
            <person name="Treitli S.C."/>
            <person name="Kolisko M."/>
            <person name="Husnik F."/>
            <person name="Keeling P."/>
            <person name="Hampl V."/>
        </authorList>
    </citation>
    <scope>NUCLEOTIDE SEQUENCE [LARGE SCALE GENOMIC DNA]</scope>
    <source>
        <strain evidence="1">ST1C</strain>
    </source>
</reference>
<sequence>MIKQLMDQEIALIETVNQNRAILKQRIN</sequence>
<feature type="non-terminal residue" evidence="1">
    <location>
        <position position="28"/>
    </location>
</feature>
<dbReference type="EMBL" id="SNRW01043953">
    <property type="protein sequence ID" value="KAA6326066.1"/>
    <property type="molecule type" value="Genomic_DNA"/>
</dbReference>
<evidence type="ECO:0000313" key="2">
    <source>
        <dbReference type="Proteomes" id="UP000324800"/>
    </source>
</evidence>
<evidence type="ECO:0000313" key="1">
    <source>
        <dbReference type="EMBL" id="KAA6326066.1"/>
    </source>
</evidence>
<protein>
    <submittedName>
        <fullName evidence="1">Uncharacterized protein</fullName>
    </submittedName>
</protein>
<comment type="caution">
    <text evidence="1">The sequence shown here is derived from an EMBL/GenBank/DDBJ whole genome shotgun (WGS) entry which is preliminary data.</text>
</comment>
<dbReference type="Proteomes" id="UP000324800">
    <property type="component" value="Unassembled WGS sequence"/>
</dbReference>
<gene>
    <name evidence="1" type="ORF">EZS28_053996</name>
</gene>
<organism evidence="1 2">
    <name type="scientific">Streblomastix strix</name>
    <dbReference type="NCBI Taxonomy" id="222440"/>
    <lineage>
        <taxon>Eukaryota</taxon>
        <taxon>Metamonada</taxon>
        <taxon>Preaxostyla</taxon>
        <taxon>Oxymonadida</taxon>
        <taxon>Streblomastigidae</taxon>
        <taxon>Streblomastix</taxon>
    </lineage>
</organism>
<dbReference type="AlphaFoldDB" id="A0A5J4QW40"/>